<dbReference type="Proteomes" id="UP000584374">
    <property type="component" value="Unassembled WGS sequence"/>
</dbReference>
<gene>
    <name evidence="1" type="ORF">BJ970_001168</name>
</gene>
<sequence>MPECKMRAQLLAVSRFVDLETARRVSALWYALSRVAHHDDYALAPTATELRDWHREATHLCAALMPSTETP</sequence>
<comment type="caution">
    <text evidence="1">The sequence shown here is derived from an EMBL/GenBank/DDBJ whole genome shotgun (WGS) entry which is preliminary data.</text>
</comment>
<evidence type="ECO:0000313" key="2">
    <source>
        <dbReference type="Proteomes" id="UP000584374"/>
    </source>
</evidence>
<keyword evidence="2" id="KW-1185">Reference proteome</keyword>
<evidence type="ECO:0000313" key="1">
    <source>
        <dbReference type="EMBL" id="MBB5153634.1"/>
    </source>
</evidence>
<dbReference type="RefSeq" id="WP_184724696.1">
    <property type="nucleotide sequence ID" value="NZ_JACHIW010000001.1"/>
</dbReference>
<organism evidence="1 2">
    <name type="scientific">Saccharopolyspora phatthalungensis</name>
    <dbReference type="NCBI Taxonomy" id="664693"/>
    <lineage>
        <taxon>Bacteria</taxon>
        <taxon>Bacillati</taxon>
        <taxon>Actinomycetota</taxon>
        <taxon>Actinomycetes</taxon>
        <taxon>Pseudonocardiales</taxon>
        <taxon>Pseudonocardiaceae</taxon>
        <taxon>Saccharopolyspora</taxon>
    </lineage>
</organism>
<protein>
    <submittedName>
        <fullName evidence="1">Uncharacterized protein</fullName>
    </submittedName>
</protein>
<dbReference type="AlphaFoldDB" id="A0A840Q002"/>
<dbReference type="EMBL" id="JACHIW010000001">
    <property type="protein sequence ID" value="MBB5153634.1"/>
    <property type="molecule type" value="Genomic_DNA"/>
</dbReference>
<reference evidence="1 2" key="1">
    <citation type="submission" date="2020-08" db="EMBL/GenBank/DDBJ databases">
        <title>Sequencing the genomes of 1000 actinobacteria strains.</title>
        <authorList>
            <person name="Klenk H.-P."/>
        </authorList>
    </citation>
    <scope>NUCLEOTIDE SEQUENCE [LARGE SCALE GENOMIC DNA]</scope>
    <source>
        <strain evidence="1 2">DSM 45584</strain>
    </source>
</reference>
<proteinExistence type="predicted"/>
<name>A0A840Q002_9PSEU</name>
<accession>A0A840Q002</accession>